<evidence type="ECO:0000313" key="10">
    <source>
        <dbReference type="EMBL" id="MBL7560040.1"/>
    </source>
</evidence>
<comment type="similarity">
    <text evidence="7">Belongs to the TonB-dependent receptor family.</text>
</comment>
<comment type="subcellular location">
    <subcellularLocation>
        <location evidence="1 7">Cell outer membrane</location>
        <topology evidence="1 7">Multi-pass membrane protein</topology>
    </subcellularLocation>
</comment>
<evidence type="ECO:0000256" key="4">
    <source>
        <dbReference type="ARBA" id="ARBA00022692"/>
    </source>
</evidence>
<keyword evidence="2 7" id="KW-0813">Transport</keyword>
<dbReference type="InterPro" id="IPR012910">
    <property type="entry name" value="Plug_dom"/>
</dbReference>
<dbReference type="InterPro" id="IPR039426">
    <property type="entry name" value="TonB-dep_rcpt-like"/>
</dbReference>
<dbReference type="RefSeq" id="WP_116823368.1">
    <property type="nucleotide sequence ID" value="NZ_JAEMEF010000007.1"/>
</dbReference>
<dbReference type="Gene3D" id="2.60.40.1120">
    <property type="entry name" value="Carboxypeptidase-like, regulatory domain"/>
    <property type="match status" value="1"/>
</dbReference>
<evidence type="ECO:0000256" key="1">
    <source>
        <dbReference type="ARBA" id="ARBA00004571"/>
    </source>
</evidence>
<dbReference type="Gene3D" id="2.170.130.10">
    <property type="entry name" value="TonB-dependent receptor, plug domain"/>
    <property type="match status" value="1"/>
</dbReference>
<evidence type="ECO:0000313" key="11">
    <source>
        <dbReference type="Proteomes" id="UP000605013"/>
    </source>
</evidence>
<protein>
    <submittedName>
        <fullName evidence="10">SusC/RagA family TonB-linked outer membrane protein</fullName>
    </submittedName>
</protein>
<dbReference type="InterPro" id="IPR037066">
    <property type="entry name" value="Plug_dom_sf"/>
</dbReference>
<dbReference type="EMBL" id="JAEMEF010000007">
    <property type="protein sequence ID" value="MBL7560040.1"/>
    <property type="molecule type" value="Genomic_DNA"/>
</dbReference>
<evidence type="ECO:0000256" key="2">
    <source>
        <dbReference type="ARBA" id="ARBA00022448"/>
    </source>
</evidence>
<keyword evidence="3 7" id="KW-1134">Transmembrane beta strand</keyword>
<dbReference type="InterPro" id="IPR008969">
    <property type="entry name" value="CarboxyPept-like_regulatory"/>
</dbReference>
<evidence type="ECO:0000256" key="3">
    <source>
        <dbReference type="ARBA" id="ARBA00022452"/>
    </source>
</evidence>
<dbReference type="SUPFAM" id="SSF56935">
    <property type="entry name" value="Porins"/>
    <property type="match status" value="1"/>
</dbReference>
<evidence type="ECO:0000256" key="7">
    <source>
        <dbReference type="PROSITE-ProRule" id="PRU01360"/>
    </source>
</evidence>
<feature type="chain" id="PRO_5045558346" evidence="8">
    <location>
        <begin position="23"/>
        <end position="1100"/>
    </location>
</feature>
<dbReference type="PROSITE" id="PS52016">
    <property type="entry name" value="TONB_DEPENDENT_REC_3"/>
    <property type="match status" value="1"/>
</dbReference>
<dbReference type="Proteomes" id="UP000605013">
    <property type="component" value="Unassembled WGS sequence"/>
</dbReference>
<dbReference type="InterPro" id="IPR036942">
    <property type="entry name" value="Beta-barrel_TonB_sf"/>
</dbReference>
<accession>A0ABS1WLQ3</accession>
<comment type="caution">
    <text evidence="10">The sequence shown here is derived from an EMBL/GenBank/DDBJ whole genome shotgun (WGS) entry which is preliminary data.</text>
</comment>
<dbReference type="InterPro" id="IPR023996">
    <property type="entry name" value="TonB-dep_OMP_SusC/RagA"/>
</dbReference>
<organism evidence="10 11">
    <name type="scientific">Olleya sediminilitoris</name>
    <dbReference type="NCBI Taxonomy" id="2795739"/>
    <lineage>
        <taxon>Bacteria</taxon>
        <taxon>Pseudomonadati</taxon>
        <taxon>Bacteroidota</taxon>
        <taxon>Flavobacteriia</taxon>
        <taxon>Flavobacteriales</taxon>
        <taxon>Flavobacteriaceae</taxon>
    </lineage>
</organism>
<proteinExistence type="inferred from homology"/>
<dbReference type="NCBIfam" id="TIGR04056">
    <property type="entry name" value="OMP_RagA_SusC"/>
    <property type="match status" value="1"/>
</dbReference>
<gene>
    <name evidence="10" type="ORF">JAO71_09515</name>
</gene>
<evidence type="ECO:0000259" key="9">
    <source>
        <dbReference type="Pfam" id="PF07715"/>
    </source>
</evidence>
<keyword evidence="4 7" id="KW-0812">Transmembrane</keyword>
<dbReference type="Pfam" id="PF13715">
    <property type="entry name" value="CarbopepD_reg_2"/>
    <property type="match status" value="1"/>
</dbReference>
<evidence type="ECO:0000256" key="5">
    <source>
        <dbReference type="ARBA" id="ARBA00023136"/>
    </source>
</evidence>
<keyword evidence="5 7" id="KW-0472">Membrane</keyword>
<evidence type="ECO:0000256" key="8">
    <source>
        <dbReference type="SAM" id="SignalP"/>
    </source>
</evidence>
<dbReference type="InterPro" id="IPR023997">
    <property type="entry name" value="TonB-dep_OMP_SusC/RagA_CS"/>
</dbReference>
<reference evidence="10 11" key="1">
    <citation type="submission" date="2020-12" db="EMBL/GenBank/DDBJ databases">
        <title>Olleya sediminilitoris sp. nov., isolated from a tidal flat.</title>
        <authorList>
            <person name="Park S."/>
            <person name="Yoon J.-H."/>
        </authorList>
    </citation>
    <scope>NUCLEOTIDE SEQUENCE [LARGE SCALE GENOMIC DNA]</scope>
    <source>
        <strain evidence="10 11">YSTF-M6</strain>
    </source>
</reference>
<feature type="domain" description="TonB-dependent receptor plug" evidence="9">
    <location>
        <begin position="114"/>
        <end position="223"/>
    </location>
</feature>
<feature type="signal peptide" evidence="8">
    <location>
        <begin position="1"/>
        <end position="22"/>
    </location>
</feature>
<sequence>MKTKFSGILTLFLAFVVQISFAQDKTVSGVVTDENGLPLPTANVVVVGTSNGTSTDFDGGYSINVNVGEKLQFSYVGYSNKEVIVGSENTINISLAPDNQLEEVLVIGYGTSTKQAFAGTATTISSENLEAKSFANVTQALAGEVAGVTVINTSGQPGTVATVRVRGYGSPLGNRSPLYVVDGIPYNGVFELNSINPSDIKSTTVLKDATATAIYGSRGANGVVLITTKTGSRTDGYVEVDFKSGVNMQIIPRYDVITNPEEYIGYVWEGLKNRGQVTGNPDPAGFANSTLFTDDGIGAGYNMWDVATAEELIDPTTGQVRAGVNRLFTPERYADIAFGTGIRTESNVRIGGGSEKSKYFASVGYYDEKGYSINSDFKRVTARLNLDSDVKDWLNVGVNIGYSTSKTTNNGQIEGSENIFEFADKMAPIYPVYARFPNTGTLIPDNIYGGYQFDYGSPTGDYNGFTRNRPNANLLNPIGSATLDNDLRNTQGINGNISMKFKISDDLSFENTFGGQYSFFRRNNASNHVYGTGANTNGSLSVTDQVRWTKSFLQLLKYNAPFSNDRHSLEILAAHESFESSFTQSRQFMQNVIVPGIYNLSNYLETAGLPDGYENASAIESYFGKVDYNFDNTYFLTGSVRTDGSSRFVNDQWGVFGSIGAAWIVSNEEFLQDSFMSYLKVKASYGITGDQQGVSTTRGFDTYNSSLVGGELALDLNIVGNPDLTWETSKMIQGGLEMSFGNYLDVNLDYYRKNTDNLFFNQRVGPSAGISSIRVNDGEILNAGLEFDVTGHIVNTKDFKLDLSVNGEVLSNEMKRMPIDPSTGVSKIIDSGSSLDSGLYAFAEGRSMFDFWMREWAGVDPSNGSPLWYQYYDDANNNGVLDAGEESFSIDDGNGNDLNTSGSLFEYQKKKQGSNIKRTVTDTYADATQVFIDKSFIPDLRGALRLSARYKNFDLSTQFTYSIGGYAYDAQYAELMSDRFGAAGNNYHTDISNRWQNPGDITDVPILSDNAIVNGTSASTRFITSTDYLALNNARIGYTLPSKMLDNIAIDALNFWVSGDNLFIKSAREGFNPSINETGNSGRRTYAPPTTITLGARIKF</sequence>
<keyword evidence="6 7" id="KW-0998">Cell outer membrane</keyword>
<dbReference type="SUPFAM" id="SSF49464">
    <property type="entry name" value="Carboxypeptidase regulatory domain-like"/>
    <property type="match status" value="1"/>
</dbReference>
<keyword evidence="8" id="KW-0732">Signal</keyword>
<name>A0ABS1WLQ3_9FLAO</name>
<evidence type="ECO:0000256" key="6">
    <source>
        <dbReference type="ARBA" id="ARBA00023237"/>
    </source>
</evidence>
<keyword evidence="11" id="KW-1185">Reference proteome</keyword>
<dbReference type="Pfam" id="PF07715">
    <property type="entry name" value="Plug"/>
    <property type="match status" value="1"/>
</dbReference>
<dbReference type="Gene3D" id="2.40.170.20">
    <property type="entry name" value="TonB-dependent receptor, beta-barrel domain"/>
    <property type="match status" value="1"/>
</dbReference>
<dbReference type="NCBIfam" id="TIGR04057">
    <property type="entry name" value="SusC_RagA_signa"/>
    <property type="match status" value="1"/>
</dbReference>